<feature type="chain" id="PRO_5001975521" description="NADH-ubiquinone oxidoreductase chain 5" evidence="17">
    <location>
        <begin position="25"/>
        <end position="592"/>
    </location>
</feature>
<evidence type="ECO:0000256" key="12">
    <source>
        <dbReference type="ARBA" id="ARBA00023075"/>
    </source>
</evidence>
<keyword evidence="9" id="KW-0249">Electron transport</keyword>
<keyword evidence="11 16" id="KW-0520">NAD</keyword>
<dbReference type="EMBL" id="AB612276">
    <property type="protein sequence ID" value="BAP90253.1"/>
    <property type="molecule type" value="Genomic_DNA"/>
</dbReference>
<feature type="transmembrane region" description="Helical" evidence="16">
    <location>
        <begin position="261"/>
        <end position="282"/>
    </location>
</feature>
<keyword evidence="7" id="KW-0999">Mitochondrion inner membrane</keyword>
<feature type="domain" description="NADH-Ubiquinone oxidoreductase (complex I) chain 5 N-terminal" evidence="19">
    <location>
        <begin position="63"/>
        <end position="107"/>
    </location>
</feature>
<dbReference type="PRINTS" id="PR01434">
    <property type="entry name" value="NADHDHGNASE5"/>
</dbReference>
<keyword evidence="8" id="KW-1278">Translocase</keyword>
<dbReference type="GO" id="GO:0015990">
    <property type="term" value="P:electron transport coupled proton transport"/>
    <property type="evidence" value="ECO:0007669"/>
    <property type="project" value="TreeGrafter"/>
</dbReference>
<evidence type="ECO:0000256" key="7">
    <source>
        <dbReference type="ARBA" id="ARBA00022792"/>
    </source>
</evidence>
<dbReference type="PANTHER" id="PTHR42829">
    <property type="entry name" value="NADH-UBIQUINONE OXIDOREDUCTASE CHAIN 5"/>
    <property type="match status" value="1"/>
</dbReference>
<evidence type="ECO:0000256" key="1">
    <source>
        <dbReference type="ARBA" id="ARBA00004448"/>
    </source>
</evidence>
<name>A0A0A1H7B0_9SAUR</name>
<dbReference type="Pfam" id="PF00361">
    <property type="entry name" value="Proton_antipo_M"/>
    <property type="match status" value="1"/>
</dbReference>
<evidence type="ECO:0000256" key="5">
    <source>
        <dbReference type="ARBA" id="ARBA00022660"/>
    </source>
</evidence>
<dbReference type="GO" id="GO:0003954">
    <property type="term" value="F:NADH dehydrogenase activity"/>
    <property type="evidence" value="ECO:0007669"/>
    <property type="project" value="TreeGrafter"/>
</dbReference>
<dbReference type="GeneID" id="22283822"/>
<feature type="domain" description="NADH:quinone oxidoreductase/Mrp antiporter transmembrane" evidence="18">
    <location>
        <begin position="124"/>
        <end position="407"/>
    </location>
</feature>
<evidence type="ECO:0000259" key="18">
    <source>
        <dbReference type="Pfam" id="PF00361"/>
    </source>
</evidence>
<feature type="transmembrane region" description="Helical" evidence="16">
    <location>
        <begin position="313"/>
        <end position="335"/>
    </location>
</feature>
<feature type="transmembrane region" description="Helical" evidence="16">
    <location>
        <begin position="160"/>
        <end position="179"/>
    </location>
</feature>
<keyword evidence="10 16" id="KW-1133">Transmembrane helix</keyword>
<keyword evidence="12 16" id="KW-0830">Ubiquinone</keyword>
<evidence type="ECO:0000256" key="6">
    <source>
        <dbReference type="ARBA" id="ARBA00022692"/>
    </source>
</evidence>
<evidence type="ECO:0000256" key="13">
    <source>
        <dbReference type="ARBA" id="ARBA00023128"/>
    </source>
</evidence>
<feature type="signal peptide" evidence="17">
    <location>
        <begin position="1"/>
        <end position="24"/>
    </location>
</feature>
<evidence type="ECO:0000256" key="16">
    <source>
        <dbReference type="RuleBase" id="RU003404"/>
    </source>
</evidence>
<feature type="transmembrane region" description="Helical" evidence="16">
    <location>
        <begin position="191"/>
        <end position="210"/>
    </location>
</feature>
<feature type="transmembrane region" description="Helical" evidence="16">
    <location>
        <begin position="231"/>
        <end position="249"/>
    </location>
</feature>
<protein>
    <recommendedName>
        <fullName evidence="3 16">NADH-ubiquinone oxidoreductase chain 5</fullName>
        <ecNumber evidence="2 16">7.1.1.2</ecNumber>
    </recommendedName>
</protein>
<evidence type="ECO:0000256" key="17">
    <source>
        <dbReference type="SAM" id="SignalP"/>
    </source>
</evidence>
<feature type="transmembrane region" description="Helical" evidence="16">
    <location>
        <begin position="474"/>
        <end position="494"/>
    </location>
</feature>
<evidence type="ECO:0000256" key="11">
    <source>
        <dbReference type="ARBA" id="ARBA00023027"/>
    </source>
</evidence>
<keyword evidence="13 16" id="KW-0496">Mitochondrion</keyword>
<dbReference type="Pfam" id="PF06455">
    <property type="entry name" value="NADH5_C"/>
    <property type="match status" value="1"/>
</dbReference>
<dbReference type="GO" id="GO:0005743">
    <property type="term" value="C:mitochondrial inner membrane"/>
    <property type="evidence" value="ECO:0007669"/>
    <property type="project" value="UniProtKB-SubCell"/>
</dbReference>
<evidence type="ECO:0000313" key="21">
    <source>
        <dbReference type="EMBL" id="BAP90253.1"/>
    </source>
</evidence>
<keyword evidence="6 16" id="KW-0812">Transmembrane</keyword>
<evidence type="ECO:0000256" key="2">
    <source>
        <dbReference type="ARBA" id="ARBA00012944"/>
    </source>
</evidence>
<accession>A0A0A1H7B0</accession>
<feature type="transmembrane region" description="Helical" evidence="16">
    <location>
        <begin position="289"/>
        <end position="307"/>
    </location>
</feature>
<proteinExistence type="inferred from homology"/>
<keyword evidence="17" id="KW-0732">Signal</keyword>
<evidence type="ECO:0000256" key="14">
    <source>
        <dbReference type="ARBA" id="ARBA00023136"/>
    </source>
</evidence>
<evidence type="ECO:0000256" key="15">
    <source>
        <dbReference type="ARBA" id="ARBA00049551"/>
    </source>
</evidence>
<feature type="transmembrane region" description="Helical" evidence="16">
    <location>
        <begin position="395"/>
        <end position="420"/>
    </location>
</feature>
<comment type="function">
    <text evidence="16">Core subunit of the mitochondrial membrane respiratory chain NADH dehydrogenase (Complex I) which catalyzes electron transfer from NADH through the respiratory chain, using ubiquinone as an electron acceptor. Essential for the catalytic activity and assembly of complex I.</text>
</comment>
<dbReference type="RefSeq" id="YP_009110487.1">
    <property type="nucleotide sequence ID" value="NC_025779.1"/>
</dbReference>
<dbReference type="NCBIfam" id="TIGR01974">
    <property type="entry name" value="NDH_I_L"/>
    <property type="match status" value="1"/>
</dbReference>
<keyword evidence="14 16" id="KW-0472">Membrane</keyword>
<dbReference type="InterPro" id="IPR018393">
    <property type="entry name" value="NADHpl_OxRdtase_5_subgr"/>
</dbReference>
<gene>
    <name evidence="21" type="primary">ND5</name>
</gene>
<comment type="subcellular location">
    <subcellularLocation>
        <location evidence="1">Mitochondrion inner membrane</location>
        <topology evidence="1">Multi-pass membrane protein</topology>
    </subcellularLocation>
</comment>
<feature type="domain" description="NADH dehydrogenase subunit 5 C-terminal" evidence="20">
    <location>
        <begin position="410"/>
        <end position="587"/>
    </location>
</feature>
<geneLocation type="mitochondrion" evidence="21"/>
<evidence type="ECO:0000259" key="20">
    <source>
        <dbReference type="Pfam" id="PF06455"/>
    </source>
</evidence>
<dbReference type="InterPro" id="IPR010934">
    <property type="entry name" value="NADH_DH_su5_C"/>
</dbReference>
<dbReference type="InterPro" id="IPR001750">
    <property type="entry name" value="ND/Mrp_TM"/>
</dbReference>
<dbReference type="InterPro" id="IPR001516">
    <property type="entry name" value="Proton_antipo_N"/>
</dbReference>
<organism evidence="21">
    <name type="scientific">Uroplatus fimbriatus</name>
    <name type="common">common flat-tail gecko</name>
    <dbReference type="NCBI Taxonomy" id="402375"/>
    <lineage>
        <taxon>Eukaryota</taxon>
        <taxon>Metazoa</taxon>
        <taxon>Chordata</taxon>
        <taxon>Craniata</taxon>
        <taxon>Vertebrata</taxon>
        <taxon>Euteleostomi</taxon>
        <taxon>Lepidosauria</taxon>
        <taxon>Squamata</taxon>
        <taxon>Bifurcata</taxon>
        <taxon>Gekkota</taxon>
        <taxon>Gekkonidae</taxon>
        <taxon>Gekkoninae</taxon>
        <taxon>Uroplatus</taxon>
    </lineage>
</organism>
<dbReference type="EC" id="7.1.1.2" evidence="2 16"/>
<reference evidence="21" key="1">
    <citation type="journal article" date="2014" name="BMC Genomics">
        <title>Gene rearrangements in gekkonid mitochondrial genomes with shuffling, loss, and reassignment of tRNA genes.</title>
        <authorList>
            <person name="Kumazawa Y."/>
            <person name="Miura S."/>
            <person name="Yamada C."/>
            <person name="Hashiguchi Y."/>
        </authorList>
    </citation>
    <scope>NUCLEOTIDE SEQUENCE</scope>
    <source>
        <strain evidence="21">Ufim3</strain>
    </source>
</reference>
<dbReference type="AlphaFoldDB" id="A0A0A1H7B0"/>
<evidence type="ECO:0000256" key="4">
    <source>
        <dbReference type="ARBA" id="ARBA00022448"/>
    </source>
</evidence>
<dbReference type="InterPro" id="IPR003945">
    <property type="entry name" value="NU5C-like"/>
</dbReference>
<sequence>MPNLFYSTLIMLLLMLLSPILSLGRPVNNIKLASITSALPTAIFIHQGTQMITTHITWNTMCFNWHISLLFDMYTVIFIPMALFITWAIMQFSLWYMAQDPLQDKFMMFLLLFLIAMIVLTTTQNMLQLFIGWEAVGVMSFLLINWWNTRANANTAALQAIIYNRTGDIGFILTLAWTAMNCHTWDLQQLFSHNVLPTLPLLGLILAAAGKSAQFGLHPWLPSAMEGPTPVSALLHSSTMVVAGVLLLIRCHPLLEASPVALTICLCMGATTTTFAALCAATQNDLKKIIAFSTTSQLGLMMLAIGLNQPTLAFLHITTHAFFKALLFLCAGSIIHNTQDEQDIRKMGHLLSTLPITMNCMTLAALALMGTPFLAGFYTKDIMIESALISKTNAWALLITLLTTALTATYSMRLMFFAQLSTPRTQTVITMNETAKNLTGPLLRLAYGSIFTGLLTSIMLLPSQTQPMTMPLPLKLLALTMTLLGAILAVDTVYQTTHFCSPANTHLHTTLTHACYFNTISHRTAPMLSLKMAQNMSLHLKDLAWYETLIPLATKLKTSQLTTNISLYHTGTIKTHFMPVLLIMMSLSCLKL</sequence>
<evidence type="ECO:0000256" key="8">
    <source>
        <dbReference type="ARBA" id="ARBA00022967"/>
    </source>
</evidence>
<comment type="catalytic activity">
    <reaction evidence="15 16">
        <text>a ubiquinone + NADH + 5 H(+)(in) = a ubiquinol + NAD(+) + 4 H(+)(out)</text>
        <dbReference type="Rhea" id="RHEA:29091"/>
        <dbReference type="Rhea" id="RHEA-COMP:9565"/>
        <dbReference type="Rhea" id="RHEA-COMP:9566"/>
        <dbReference type="ChEBI" id="CHEBI:15378"/>
        <dbReference type="ChEBI" id="CHEBI:16389"/>
        <dbReference type="ChEBI" id="CHEBI:17976"/>
        <dbReference type="ChEBI" id="CHEBI:57540"/>
        <dbReference type="ChEBI" id="CHEBI:57945"/>
        <dbReference type="EC" id="7.1.1.2"/>
    </reaction>
</comment>
<feature type="transmembrane region" description="Helical" evidence="16">
    <location>
        <begin position="356"/>
        <end position="375"/>
    </location>
</feature>
<keyword evidence="5" id="KW-0679">Respiratory chain</keyword>
<dbReference type="GO" id="GO:0042773">
    <property type="term" value="P:ATP synthesis coupled electron transport"/>
    <property type="evidence" value="ECO:0007669"/>
    <property type="project" value="InterPro"/>
</dbReference>
<feature type="transmembrane region" description="Helical" evidence="16">
    <location>
        <begin position="129"/>
        <end position="148"/>
    </location>
</feature>
<feature type="transmembrane region" description="Helical" evidence="16">
    <location>
        <begin position="73"/>
        <end position="94"/>
    </location>
</feature>
<dbReference type="PANTHER" id="PTHR42829:SF2">
    <property type="entry name" value="NADH-UBIQUINONE OXIDOREDUCTASE CHAIN 5"/>
    <property type="match status" value="1"/>
</dbReference>
<feature type="transmembrane region" description="Helical" evidence="16">
    <location>
        <begin position="106"/>
        <end position="123"/>
    </location>
</feature>
<evidence type="ECO:0000256" key="10">
    <source>
        <dbReference type="ARBA" id="ARBA00022989"/>
    </source>
</evidence>
<keyword evidence="4 16" id="KW-0813">Transport</keyword>
<evidence type="ECO:0000256" key="9">
    <source>
        <dbReference type="ARBA" id="ARBA00022982"/>
    </source>
</evidence>
<dbReference type="Pfam" id="PF00662">
    <property type="entry name" value="Proton_antipo_N"/>
    <property type="match status" value="1"/>
</dbReference>
<comment type="similarity">
    <text evidence="16">Belongs to the complex I subunit 5 family.</text>
</comment>
<evidence type="ECO:0000256" key="3">
    <source>
        <dbReference type="ARBA" id="ARBA00021096"/>
    </source>
</evidence>
<dbReference type="GO" id="GO:0008137">
    <property type="term" value="F:NADH dehydrogenase (ubiquinone) activity"/>
    <property type="evidence" value="ECO:0007669"/>
    <property type="project" value="UniProtKB-EC"/>
</dbReference>
<dbReference type="CTD" id="4540"/>
<evidence type="ECO:0000259" key="19">
    <source>
        <dbReference type="Pfam" id="PF00662"/>
    </source>
</evidence>
<feature type="transmembrane region" description="Helical" evidence="16">
    <location>
        <begin position="441"/>
        <end position="462"/>
    </location>
</feature>